<protein>
    <recommendedName>
        <fullName evidence="2">Molybdenum cofactor carrier</fullName>
    </recommendedName>
</protein>
<dbReference type="EMBL" id="LAZR01000125">
    <property type="protein sequence ID" value="KKN88916.1"/>
    <property type="molecule type" value="Genomic_DNA"/>
</dbReference>
<dbReference type="Pfam" id="PF12694">
    <property type="entry name" value="cpYpsA"/>
    <property type="match status" value="1"/>
</dbReference>
<evidence type="ECO:0008006" key="2">
    <source>
        <dbReference type="Google" id="ProtNLM"/>
    </source>
</evidence>
<accession>A0A0F9WRQ1</accession>
<organism evidence="1">
    <name type="scientific">marine sediment metagenome</name>
    <dbReference type="NCBI Taxonomy" id="412755"/>
    <lineage>
        <taxon>unclassified sequences</taxon>
        <taxon>metagenomes</taxon>
        <taxon>ecological metagenomes</taxon>
    </lineage>
</organism>
<proteinExistence type="predicted"/>
<sequence length="154" mass="17011">MLKKIISGAQSGADLGGLEAAKYLGIPTGGKMPLGFKTEDGYHPEYAKMYDVGELASGEYAPRTRYNVVDSDATVIFGRVSSPGSHTTRRMCKDSNKPCLVIEEFSEESFHLFGEFLQMYKIETLNVAGNRESKNPGLQQEVYDFLIEALGEEK</sequence>
<gene>
    <name evidence="1" type="ORF">LCGC14_0245230</name>
</gene>
<reference evidence="1" key="1">
    <citation type="journal article" date="2015" name="Nature">
        <title>Complex archaea that bridge the gap between prokaryotes and eukaryotes.</title>
        <authorList>
            <person name="Spang A."/>
            <person name="Saw J.H."/>
            <person name="Jorgensen S.L."/>
            <person name="Zaremba-Niedzwiedzka K."/>
            <person name="Martijn J."/>
            <person name="Lind A.E."/>
            <person name="van Eijk R."/>
            <person name="Schleper C."/>
            <person name="Guy L."/>
            <person name="Ettema T.J."/>
        </authorList>
    </citation>
    <scope>NUCLEOTIDE SEQUENCE</scope>
</reference>
<comment type="caution">
    <text evidence="1">The sequence shown here is derived from an EMBL/GenBank/DDBJ whole genome shotgun (WGS) entry which is preliminary data.</text>
</comment>
<dbReference type="AlphaFoldDB" id="A0A0F9WRQ1"/>
<name>A0A0F9WRQ1_9ZZZZ</name>
<dbReference type="InterPro" id="IPR024755">
    <property type="entry name" value="cpYpsA"/>
</dbReference>
<dbReference type="Gene3D" id="3.40.50.450">
    <property type="match status" value="1"/>
</dbReference>
<evidence type="ECO:0000313" key="1">
    <source>
        <dbReference type="EMBL" id="KKN88916.1"/>
    </source>
</evidence>